<feature type="compositionally biased region" description="Basic and acidic residues" evidence="4">
    <location>
        <begin position="270"/>
        <end position="280"/>
    </location>
</feature>
<dbReference type="Gene3D" id="2.30.30.1020">
    <property type="entry name" value="CCR4-NOT complex subunit 2/3/5, C-terminal domain"/>
    <property type="match status" value="1"/>
</dbReference>
<dbReference type="OrthoDB" id="25391at2759"/>
<feature type="region of interest" description="Disordered" evidence="4">
    <location>
        <begin position="168"/>
        <end position="229"/>
    </location>
</feature>
<keyword evidence="2" id="KW-0805">Transcription regulation</keyword>
<evidence type="ECO:0000256" key="4">
    <source>
        <dbReference type="SAM" id="MobiDB-lite"/>
    </source>
</evidence>
<feature type="compositionally biased region" description="Polar residues" evidence="4">
    <location>
        <begin position="30"/>
        <end position="42"/>
    </location>
</feature>
<dbReference type="InterPro" id="IPR038635">
    <property type="entry name" value="CCR4-NOT_su2/3/5_C_sf"/>
</dbReference>
<comment type="caution">
    <text evidence="6">The sequence shown here is derived from an EMBL/GenBank/DDBJ whole genome shotgun (WGS) entry which is preliminary data.</text>
</comment>
<name>A0A8X6MHN1_NEPPI</name>
<evidence type="ECO:0000256" key="1">
    <source>
        <dbReference type="ARBA" id="ARBA00007682"/>
    </source>
</evidence>
<dbReference type="GO" id="GO:2000036">
    <property type="term" value="P:regulation of stem cell population maintenance"/>
    <property type="evidence" value="ECO:0007669"/>
    <property type="project" value="UniProtKB-ARBA"/>
</dbReference>
<dbReference type="FunFam" id="2.30.30.1020:FF:000005">
    <property type="entry name" value="Regena, isoform C"/>
    <property type="match status" value="1"/>
</dbReference>
<proteinExistence type="inferred from homology"/>
<dbReference type="InterPro" id="IPR040168">
    <property type="entry name" value="Not2/3/5"/>
</dbReference>
<keyword evidence="3" id="KW-0804">Transcription</keyword>
<organism evidence="6 7">
    <name type="scientific">Nephila pilipes</name>
    <name type="common">Giant wood spider</name>
    <name type="synonym">Nephila maculata</name>
    <dbReference type="NCBI Taxonomy" id="299642"/>
    <lineage>
        <taxon>Eukaryota</taxon>
        <taxon>Metazoa</taxon>
        <taxon>Ecdysozoa</taxon>
        <taxon>Arthropoda</taxon>
        <taxon>Chelicerata</taxon>
        <taxon>Arachnida</taxon>
        <taxon>Araneae</taxon>
        <taxon>Araneomorphae</taxon>
        <taxon>Entelegynae</taxon>
        <taxon>Araneoidea</taxon>
        <taxon>Nephilidae</taxon>
        <taxon>Nephila</taxon>
    </lineage>
</organism>
<dbReference type="GO" id="GO:0030015">
    <property type="term" value="C:CCR4-NOT core complex"/>
    <property type="evidence" value="ECO:0007669"/>
    <property type="project" value="InterPro"/>
</dbReference>
<gene>
    <name evidence="6" type="primary">CNOT2</name>
    <name evidence="6" type="ORF">NPIL_77981</name>
</gene>
<feature type="domain" description="NOT2/NOT3/NOT5 C-terminal" evidence="5">
    <location>
        <begin position="353"/>
        <end position="482"/>
    </location>
</feature>
<evidence type="ECO:0000313" key="6">
    <source>
        <dbReference type="EMBL" id="GFS53058.1"/>
    </source>
</evidence>
<feature type="region of interest" description="Disordered" evidence="4">
    <location>
        <begin position="243"/>
        <end position="304"/>
    </location>
</feature>
<dbReference type="GO" id="GO:0006355">
    <property type="term" value="P:regulation of DNA-templated transcription"/>
    <property type="evidence" value="ECO:0007669"/>
    <property type="project" value="InterPro"/>
</dbReference>
<evidence type="ECO:0000259" key="5">
    <source>
        <dbReference type="Pfam" id="PF04153"/>
    </source>
</evidence>
<evidence type="ECO:0000313" key="7">
    <source>
        <dbReference type="Proteomes" id="UP000887013"/>
    </source>
</evidence>
<dbReference type="PANTHER" id="PTHR23326">
    <property type="entry name" value="CCR4 NOT-RELATED"/>
    <property type="match status" value="1"/>
</dbReference>
<dbReference type="EMBL" id="BMAW01046037">
    <property type="protein sequence ID" value="GFS53058.1"/>
    <property type="molecule type" value="Genomic_DNA"/>
</dbReference>
<evidence type="ECO:0000256" key="2">
    <source>
        <dbReference type="ARBA" id="ARBA00023015"/>
    </source>
</evidence>
<dbReference type="Pfam" id="PF04153">
    <property type="entry name" value="NOT2_3_5_C"/>
    <property type="match status" value="1"/>
</dbReference>
<reference evidence="6" key="1">
    <citation type="submission" date="2020-08" db="EMBL/GenBank/DDBJ databases">
        <title>Multicomponent nature underlies the extraordinary mechanical properties of spider dragline silk.</title>
        <authorList>
            <person name="Kono N."/>
            <person name="Nakamura H."/>
            <person name="Mori M."/>
            <person name="Yoshida Y."/>
            <person name="Ohtoshi R."/>
            <person name="Malay A.D."/>
            <person name="Moran D.A.P."/>
            <person name="Tomita M."/>
            <person name="Numata K."/>
            <person name="Arakawa K."/>
        </authorList>
    </citation>
    <scope>NUCLEOTIDE SEQUENCE</scope>
</reference>
<accession>A0A8X6MHN1</accession>
<protein>
    <submittedName>
        <fullName evidence="6">CCR4-NOT transcription complex subunit 2</fullName>
    </submittedName>
</protein>
<dbReference type="AlphaFoldDB" id="A0A8X6MHN1"/>
<feature type="compositionally biased region" description="Polar residues" evidence="4">
    <location>
        <begin position="281"/>
        <end position="294"/>
    </location>
</feature>
<feature type="compositionally biased region" description="Polar residues" evidence="4">
    <location>
        <begin position="249"/>
        <end position="262"/>
    </location>
</feature>
<dbReference type="Proteomes" id="UP000887013">
    <property type="component" value="Unassembled WGS sequence"/>
</dbReference>
<comment type="similarity">
    <text evidence="1">Belongs to the CNOT2/3/5 family.</text>
</comment>
<feature type="region of interest" description="Disordered" evidence="4">
    <location>
        <begin position="30"/>
        <end position="81"/>
    </location>
</feature>
<feature type="compositionally biased region" description="Low complexity" evidence="4">
    <location>
        <begin position="176"/>
        <end position="188"/>
    </location>
</feature>
<keyword evidence="7" id="KW-1185">Reference proteome</keyword>
<evidence type="ECO:0000256" key="3">
    <source>
        <dbReference type="ARBA" id="ARBA00023163"/>
    </source>
</evidence>
<feature type="compositionally biased region" description="Polar residues" evidence="4">
    <location>
        <begin position="197"/>
        <end position="214"/>
    </location>
</feature>
<sequence>MSSAGSHPFGYGPSANNSLGMGALNLQQAPRSLTGQQFSSRTGGNGSHVQGHVTPTSSGMPNFSPCLPNSMPPQQPSPNSRSILMSSRVLQSNQRSIPSQDMKRIVGIGAPLGGGIPTSEDAFIKRDRNSMFNVNCSLNIKENMLQNFQLEGSITAMANRSGFPQSNRSFPLQGLMNSNMQSNNFSSSPALDLSEFPSLTNRSNQENSNASMSHNPMAGRPPYVGMVKQPTNESNEFQIHSEDFPALPGSQTQENNQESVNKSAPGRCLEPSKDSNHFSNDKSNPTQKRGIQTSKDGRVTNIPPGMVTDQFGMVGLLTFIRAAESDPKLVSLALGSDLTTLGLNLNTTENLYPSFAGPWAEHPCRPQDIVGFVPDYHVPSEYLVNQNIRDKLAPVKLNRYGEDLLFYLFYMFSGDVLQVAAAAELYNRDWRFHKDDRVWITRVPGMNPTEKCPSFERGMYYFFDADNWRKVAKEFHLDYERLEERPIVPPAVSTLASSSSVMT</sequence>
<dbReference type="InterPro" id="IPR007282">
    <property type="entry name" value="NOT2/3/5_C"/>
</dbReference>